<dbReference type="SMART" id="SM00862">
    <property type="entry name" value="Trans_reg_C"/>
    <property type="match status" value="1"/>
</dbReference>
<proteinExistence type="inferred from homology"/>
<sequence>MATRFGILGPLHVRRGNHTITINAAKQRIILAKLLLSANQVVLADELTELLWQDRMPRYTRASLQTHMARLRSALGDYSGDRRTIHTTPGGYLIEVAVEELDLLHHRALMERAARAEAAGDLLTELGLLQQGLELWRGAPLVDVSSDSLQRDEVPQLTEEWFRALHRRFDIELALGNHAQIVPDLRRLVAKYPLREHLCGQLMVALFRCGRQVEALNAYASVSAVLRREYGLDAGDELRRLHHAVLTGDPALATRPVRYDLAVEPLATVALWTVPRQLPGGAGDFVGRDAPLRDADDFLARDRPTATSIVVVTGPPGVGKTALAVQLAHRVQARFPDGQLYARLGGTGDRPRDAAEILAELLQATGVSPSIIPEGHEQRAAMFRSRLADRRVLLVLDDALDAEQVRPLLPGTPGCAVVITSRRLLSTLAGAFAVRLTSLEECESYRLLRTLVGARRIAREPEAARRVAAAFGHLPLALRIAGARLAAQPAVSLTAFAERLDDRRLLDELEMGDLGMRRSLERSYLALDPPARVAFRRLGLLRDAEIEPWTVAVLSDDGDERTVDRLIEASLLEPAGLNAMGDPVYRLHPLSALYAAGLAEQESPQAVEAAMGRYVDALLGLAVRAARQLPRAVGQLPPQPGGEVALPSPGTAHVESRPWRWLAAERARLLDLARQCHAYGWYGRAARLVEAVTSLARHRDDLSELAQSAVTVRESGWGHGDELIGWRAEYSRATLMIRGGRIGESHGLLARCAAAFRRLRAHRELAYALAAQSHVTTLRAAPEEARELSRQALDLARSAEDAHAETLALAATADTLLALGHGSEAGEVYREVLDRARDLGETRFEAVALNRLGWCSLRDGDVEAAHRLARDARGLPGVGDRYGEARPLELLGAVELRRGRHAEAMSLAETGRRVFARLGDACGEAELACLQAEIHLASGRPRDAVNLLQPTLVRLDDLGAAQARGRGARVLTRARAALGGYQHPPVACAGSRRPSGGRAGEPAPDPVPADPVLADPVLADPCSAA</sequence>
<feature type="region of interest" description="Disordered" evidence="6">
    <location>
        <begin position="984"/>
        <end position="1025"/>
    </location>
</feature>
<organism evidence="8 9">
    <name type="scientific">Nonomuraea indica</name>
    <dbReference type="NCBI Taxonomy" id="1581193"/>
    <lineage>
        <taxon>Bacteria</taxon>
        <taxon>Bacillati</taxon>
        <taxon>Actinomycetota</taxon>
        <taxon>Actinomycetes</taxon>
        <taxon>Streptosporangiales</taxon>
        <taxon>Streptosporangiaceae</taxon>
        <taxon>Nonomuraea</taxon>
    </lineage>
</organism>
<evidence type="ECO:0000313" key="8">
    <source>
        <dbReference type="EMBL" id="MFI7441582.1"/>
    </source>
</evidence>
<keyword evidence="4" id="KW-0804">Transcription</keyword>
<evidence type="ECO:0000256" key="6">
    <source>
        <dbReference type="SAM" id="MobiDB-lite"/>
    </source>
</evidence>
<dbReference type="PANTHER" id="PTHR35807">
    <property type="entry name" value="TRANSCRIPTIONAL REGULATOR REDD-RELATED"/>
    <property type="match status" value="1"/>
</dbReference>
<comment type="similarity">
    <text evidence="1">Belongs to the AfsR/DnrI/RedD regulatory family.</text>
</comment>
<dbReference type="PRINTS" id="PR00364">
    <property type="entry name" value="DISEASERSIST"/>
</dbReference>
<dbReference type="SUPFAM" id="SSF52540">
    <property type="entry name" value="P-loop containing nucleoside triphosphate hydrolases"/>
    <property type="match status" value="1"/>
</dbReference>
<dbReference type="InterPro" id="IPR005158">
    <property type="entry name" value="BTAD"/>
</dbReference>
<evidence type="ECO:0000256" key="1">
    <source>
        <dbReference type="ARBA" id="ARBA00005820"/>
    </source>
</evidence>
<keyword evidence="3 5" id="KW-0238">DNA-binding</keyword>
<protein>
    <submittedName>
        <fullName evidence="8">AfsR/SARP family transcriptional regulator</fullName>
    </submittedName>
</protein>
<keyword evidence="9" id="KW-1185">Reference proteome</keyword>
<dbReference type="InterPro" id="IPR002182">
    <property type="entry name" value="NB-ARC"/>
</dbReference>
<dbReference type="EMBL" id="JBITMB010000004">
    <property type="protein sequence ID" value="MFI7441582.1"/>
    <property type="molecule type" value="Genomic_DNA"/>
</dbReference>
<dbReference type="InterPro" id="IPR027417">
    <property type="entry name" value="P-loop_NTPase"/>
</dbReference>
<evidence type="ECO:0000256" key="5">
    <source>
        <dbReference type="PROSITE-ProRule" id="PRU01091"/>
    </source>
</evidence>
<dbReference type="Pfam" id="PF03704">
    <property type="entry name" value="BTAD"/>
    <property type="match status" value="1"/>
</dbReference>
<dbReference type="RefSeq" id="WP_397021508.1">
    <property type="nucleotide sequence ID" value="NZ_JBITMB010000004.1"/>
</dbReference>
<dbReference type="InterPro" id="IPR011990">
    <property type="entry name" value="TPR-like_helical_dom_sf"/>
</dbReference>
<feature type="compositionally biased region" description="Low complexity" evidence="6">
    <location>
        <begin position="1010"/>
        <end position="1025"/>
    </location>
</feature>
<dbReference type="SUPFAM" id="SSF46894">
    <property type="entry name" value="C-terminal effector domain of the bipartite response regulators"/>
    <property type="match status" value="1"/>
</dbReference>
<dbReference type="InterPro" id="IPR001867">
    <property type="entry name" value="OmpR/PhoB-type_DNA-bd"/>
</dbReference>
<dbReference type="Proteomes" id="UP001612928">
    <property type="component" value="Unassembled WGS sequence"/>
</dbReference>
<dbReference type="SUPFAM" id="SSF48452">
    <property type="entry name" value="TPR-like"/>
    <property type="match status" value="2"/>
</dbReference>
<evidence type="ECO:0000313" key="9">
    <source>
        <dbReference type="Proteomes" id="UP001612928"/>
    </source>
</evidence>
<gene>
    <name evidence="8" type="ORF">ACIBP5_16625</name>
</gene>
<dbReference type="Pfam" id="PF00486">
    <property type="entry name" value="Trans_reg_C"/>
    <property type="match status" value="1"/>
</dbReference>
<evidence type="ECO:0000256" key="4">
    <source>
        <dbReference type="ARBA" id="ARBA00023163"/>
    </source>
</evidence>
<evidence type="ECO:0000256" key="2">
    <source>
        <dbReference type="ARBA" id="ARBA00023015"/>
    </source>
</evidence>
<dbReference type="InterPro" id="IPR036388">
    <property type="entry name" value="WH-like_DNA-bd_sf"/>
</dbReference>
<dbReference type="Gene3D" id="3.40.50.300">
    <property type="entry name" value="P-loop containing nucleotide triphosphate hydrolases"/>
    <property type="match status" value="1"/>
</dbReference>
<comment type="caution">
    <text evidence="8">The sequence shown here is derived from an EMBL/GenBank/DDBJ whole genome shotgun (WGS) entry which is preliminary data.</text>
</comment>
<dbReference type="Pfam" id="PF00931">
    <property type="entry name" value="NB-ARC"/>
    <property type="match status" value="1"/>
</dbReference>
<evidence type="ECO:0000256" key="3">
    <source>
        <dbReference type="ARBA" id="ARBA00023125"/>
    </source>
</evidence>
<dbReference type="SMART" id="SM01043">
    <property type="entry name" value="BTAD"/>
    <property type="match status" value="1"/>
</dbReference>
<name>A0ABW8A515_9ACTN</name>
<dbReference type="Gene3D" id="1.10.10.10">
    <property type="entry name" value="Winged helix-like DNA-binding domain superfamily/Winged helix DNA-binding domain"/>
    <property type="match status" value="1"/>
</dbReference>
<feature type="compositionally biased region" description="Low complexity" evidence="6">
    <location>
        <begin position="989"/>
        <end position="1002"/>
    </location>
</feature>
<accession>A0ABW8A515</accession>
<dbReference type="CDD" id="cd15831">
    <property type="entry name" value="BTAD"/>
    <property type="match status" value="1"/>
</dbReference>
<keyword evidence="2" id="KW-0805">Transcription regulation</keyword>
<dbReference type="InterPro" id="IPR016032">
    <property type="entry name" value="Sig_transdc_resp-reg_C-effctor"/>
</dbReference>
<dbReference type="InterPro" id="IPR051677">
    <property type="entry name" value="AfsR-DnrI-RedD_regulator"/>
</dbReference>
<dbReference type="PROSITE" id="PS51755">
    <property type="entry name" value="OMPR_PHOB"/>
    <property type="match status" value="1"/>
</dbReference>
<feature type="DNA-binding region" description="OmpR/PhoB-type" evidence="5">
    <location>
        <begin position="1"/>
        <end position="96"/>
    </location>
</feature>
<dbReference type="Gene3D" id="1.25.40.10">
    <property type="entry name" value="Tetratricopeptide repeat domain"/>
    <property type="match status" value="2"/>
</dbReference>
<dbReference type="PANTHER" id="PTHR35807:SF1">
    <property type="entry name" value="TRANSCRIPTIONAL REGULATOR REDD"/>
    <property type="match status" value="1"/>
</dbReference>
<dbReference type="SMART" id="SM00382">
    <property type="entry name" value="AAA"/>
    <property type="match status" value="1"/>
</dbReference>
<evidence type="ECO:0000259" key="7">
    <source>
        <dbReference type="PROSITE" id="PS51755"/>
    </source>
</evidence>
<reference evidence="8 9" key="1">
    <citation type="submission" date="2024-10" db="EMBL/GenBank/DDBJ databases">
        <title>The Natural Products Discovery Center: Release of the First 8490 Sequenced Strains for Exploring Actinobacteria Biosynthetic Diversity.</title>
        <authorList>
            <person name="Kalkreuter E."/>
            <person name="Kautsar S.A."/>
            <person name="Yang D."/>
            <person name="Bader C.D."/>
            <person name="Teijaro C.N."/>
            <person name="Fluegel L."/>
            <person name="Davis C.M."/>
            <person name="Simpson J.R."/>
            <person name="Lauterbach L."/>
            <person name="Steele A.D."/>
            <person name="Gui C."/>
            <person name="Meng S."/>
            <person name="Li G."/>
            <person name="Viehrig K."/>
            <person name="Ye F."/>
            <person name="Su P."/>
            <person name="Kiefer A.F."/>
            <person name="Nichols A."/>
            <person name="Cepeda A.J."/>
            <person name="Yan W."/>
            <person name="Fan B."/>
            <person name="Jiang Y."/>
            <person name="Adhikari A."/>
            <person name="Zheng C.-J."/>
            <person name="Schuster L."/>
            <person name="Cowan T.M."/>
            <person name="Smanski M.J."/>
            <person name="Chevrette M.G."/>
            <person name="De Carvalho L.P.S."/>
            <person name="Shen B."/>
        </authorList>
    </citation>
    <scope>NUCLEOTIDE SEQUENCE [LARGE SCALE GENOMIC DNA]</scope>
    <source>
        <strain evidence="8 9">NPDC049503</strain>
    </source>
</reference>
<feature type="domain" description="OmpR/PhoB-type" evidence="7">
    <location>
        <begin position="1"/>
        <end position="96"/>
    </location>
</feature>
<dbReference type="InterPro" id="IPR003593">
    <property type="entry name" value="AAA+_ATPase"/>
</dbReference>